<dbReference type="EMBL" id="JARUMK010000001">
    <property type="protein sequence ID" value="MEH0561789.1"/>
    <property type="molecule type" value="Genomic_DNA"/>
</dbReference>
<sequence>MIYLLDTSGLVRLLGDTELQSAWYDTICADAVGSCYPQRAEFLFSARTGGEYDEIVEMFTDLYPDVPVPKNAGRWIGAVQQPHGRPARPRPPGAPDSRRRLSRGSPAVKVRGPAGTLLAQRQGLRRRPDRRHHPMVTICAESWVTSGRSRRRMSWSRD</sequence>
<proteinExistence type="predicted"/>
<comment type="caution">
    <text evidence="2">The sequence shown here is derived from an EMBL/GenBank/DDBJ whole genome shotgun (WGS) entry which is preliminary data.</text>
</comment>
<name>A0ABU8A5X2_9ACTN</name>
<dbReference type="Gene3D" id="3.40.50.1010">
    <property type="entry name" value="5'-nuclease"/>
    <property type="match status" value="1"/>
</dbReference>
<evidence type="ECO:0000256" key="1">
    <source>
        <dbReference type="SAM" id="MobiDB-lite"/>
    </source>
</evidence>
<evidence type="ECO:0000313" key="3">
    <source>
        <dbReference type="Proteomes" id="UP001382181"/>
    </source>
</evidence>
<organism evidence="2 3">
    <name type="scientific">Streptomyces silvae</name>
    <dbReference type="NCBI Taxonomy" id="2803812"/>
    <lineage>
        <taxon>Bacteria</taxon>
        <taxon>Bacillati</taxon>
        <taxon>Actinomycetota</taxon>
        <taxon>Actinomycetes</taxon>
        <taxon>Kitasatosporales</taxon>
        <taxon>Streptomycetaceae</taxon>
        <taxon>Streptomyces</taxon>
    </lineage>
</organism>
<gene>
    <name evidence="2" type="ORF">QBA37_21520</name>
</gene>
<keyword evidence="3" id="KW-1185">Reference proteome</keyword>
<protein>
    <recommendedName>
        <fullName evidence="4">PIN domain-containing protein</fullName>
    </recommendedName>
</protein>
<evidence type="ECO:0000313" key="2">
    <source>
        <dbReference type="EMBL" id="MEH0561789.1"/>
    </source>
</evidence>
<feature type="region of interest" description="Disordered" evidence="1">
    <location>
        <begin position="77"/>
        <end position="132"/>
    </location>
</feature>
<feature type="compositionally biased region" description="Basic residues" evidence="1">
    <location>
        <begin position="123"/>
        <end position="132"/>
    </location>
</feature>
<accession>A0ABU8A5X2</accession>
<dbReference type="Proteomes" id="UP001382181">
    <property type="component" value="Unassembled WGS sequence"/>
</dbReference>
<evidence type="ECO:0008006" key="4">
    <source>
        <dbReference type="Google" id="ProtNLM"/>
    </source>
</evidence>
<reference evidence="2 3" key="1">
    <citation type="submission" date="2023-04" db="EMBL/GenBank/DDBJ databases">
        <title>Genomic diversity of scab-causing Streptomyces spp. in the province of Quebec, Canada.</title>
        <authorList>
            <person name="Biessy A."/>
            <person name="Cadieux M."/>
            <person name="Ciotola M."/>
            <person name="Filion M."/>
        </authorList>
    </citation>
    <scope>NUCLEOTIDE SEQUENCE [LARGE SCALE GENOMIC DNA]</scope>
    <source>
        <strain evidence="2 3">B21-103</strain>
    </source>
</reference>
<dbReference type="RefSeq" id="WP_319221071.1">
    <property type="nucleotide sequence ID" value="NZ_JARUMK010000001.1"/>
</dbReference>